<dbReference type="GO" id="GO:0003677">
    <property type="term" value="F:DNA binding"/>
    <property type="evidence" value="ECO:0007669"/>
    <property type="project" value="InterPro"/>
</dbReference>
<dbReference type="OrthoDB" id="5346389at2"/>
<feature type="domain" description="HTH cro/C1-type" evidence="2">
    <location>
        <begin position="12"/>
        <end position="82"/>
    </location>
</feature>
<dbReference type="PANTHER" id="PTHR35010:SF2">
    <property type="entry name" value="BLL4672 PROTEIN"/>
    <property type="match status" value="1"/>
</dbReference>
<dbReference type="CDD" id="cd00093">
    <property type="entry name" value="HTH_XRE"/>
    <property type="match status" value="1"/>
</dbReference>
<dbReference type="PANTHER" id="PTHR35010">
    <property type="entry name" value="BLL4672 PROTEIN-RELATED"/>
    <property type="match status" value="1"/>
</dbReference>
<proteinExistence type="predicted"/>
<evidence type="ECO:0000313" key="3">
    <source>
        <dbReference type="EMBL" id="SDR41359.1"/>
    </source>
</evidence>
<keyword evidence="4" id="KW-1185">Reference proteome</keyword>
<evidence type="ECO:0000256" key="1">
    <source>
        <dbReference type="SAM" id="MobiDB-lite"/>
    </source>
</evidence>
<sequence>MSVNTPRSLGDFLKSRRTRLDPASFGFSGRRRTPGLRREEVAQRAHISPTWYTWLEQGRGGAPSAEVLERICSALMLTDAEREHLFMLGLGRPPEVRYKSAEGVNPRMQRLLDSLDASPAIIKTPTWDVVAWNRAAAVVLTDYGALPPDQRNILQFLFRNPRVRAKQHDWETVARFVVGAFRADVARAGLMSEAGELVDELSRISPEFDALWRDNEVHSHEDGDGVKRLTHPKLGLIELEYSAFSVDGRPDLGMIVYTPLDREVAQRIRELAASASLATSTLPEAPGTNSPEVGIGAQ</sequence>
<dbReference type="InterPro" id="IPR041413">
    <property type="entry name" value="MLTR_LBD"/>
</dbReference>
<dbReference type="EMBL" id="FNKP01000002">
    <property type="protein sequence ID" value="SDR41359.1"/>
    <property type="molecule type" value="Genomic_DNA"/>
</dbReference>
<dbReference type="Pfam" id="PF17765">
    <property type="entry name" value="MLTR_LBD"/>
    <property type="match status" value="1"/>
</dbReference>
<dbReference type="AlphaFoldDB" id="A0A1H1IUP0"/>
<protein>
    <submittedName>
        <fullName evidence="3">Helix-turn-helix domain-containing protein</fullName>
    </submittedName>
</protein>
<feature type="region of interest" description="Disordered" evidence="1">
    <location>
        <begin position="279"/>
        <end position="298"/>
    </location>
</feature>
<dbReference type="InterPro" id="IPR010982">
    <property type="entry name" value="Lambda_DNA-bd_dom_sf"/>
</dbReference>
<organism evidence="3 4">
    <name type="scientific">Paraburkholderia fungorum</name>
    <dbReference type="NCBI Taxonomy" id="134537"/>
    <lineage>
        <taxon>Bacteria</taxon>
        <taxon>Pseudomonadati</taxon>
        <taxon>Pseudomonadota</taxon>
        <taxon>Betaproteobacteria</taxon>
        <taxon>Burkholderiales</taxon>
        <taxon>Burkholderiaceae</taxon>
        <taxon>Paraburkholderia</taxon>
    </lineage>
</organism>
<dbReference type="SUPFAM" id="SSF47413">
    <property type="entry name" value="lambda repressor-like DNA-binding domains"/>
    <property type="match status" value="1"/>
</dbReference>
<gene>
    <name evidence="3" type="ORF">SAMN05443245_5701</name>
</gene>
<evidence type="ECO:0000259" key="2">
    <source>
        <dbReference type="SMART" id="SM00530"/>
    </source>
</evidence>
<dbReference type="RefSeq" id="WP_074770707.1">
    <property type="nucleotide sequence ID" value="NZ_FNKP01000002.1"/>
</dbReference>
<reference evidence="4" key="1">
    <citation type="submission" date="2016-10" db="EMBL/GenBank/DDBJ databases">
        <authorList>
            <person name="Varghese N."/>
        </authorList>
    </citation>
    <scope>NUCLEOTIDE SEQUENCE [LARGE SCALE GENOMIC DNA]</scope>
    <source>
        <strain evidence="4">GAS106B</strain>
    </source>
</reference>
<dbReference type="SMART" id="SM00530">
    <property type="entry name" value="HTH_XRE"/>
    <property type="match status" value="1"/>
</dbReference>
<dbReference type="Gene3D" id="3.30.450.180">
    <property type="match status" value="1"/>
</dbReference>
<dbReference type="Gene3D" id="1.10.260.40">
    <property type="entry name" value="lambda repressor-like DNA-binding domains"/>
    <property type="match status" value="1"/>
</dbReference>
<name>A0A1H1IUP0_9BURK</name>
<evidence type="ECO:0000313" key="4">
    <source>
        <dbReference type="Proteomes" id="UP000183487"/>
    </source>
</evidence>
<accession>A0A1H1IUP0</accession>
<dbReference type="Pfam" id="PF13560">
    <property type="entry name" value="HTH_31"/>
    <property type="match status" value="1"/>
</dbReference>
<dbReference type="InterPro" id="IPR001387">
    <property type="entry name" value="Cro/C1-type_HTH"/>
</dbReference>
<dbReference type="Proteomes" id="UP000183487">
    <property type="component" value="Unassembled WGS sequence"/>
</dbReference>